<dbReference type="SUPFAM" id="SSF54909">
    <property type="entry name" value="Dimeric alpha+beta barrel"/>
    <property type="match status" value="1"/>
</dbReference>
<evidence type="ECO:0000313" key="1">
    <source>
        <dbReference type="EMBL" id="ANZ74120.1"/>
    </source>
</evidence>
<dbReference type="AlphaFoldDB" id="A0A1B2J814"/>
<sequence>MVEWLAVVYDKPGADRTELRPLHLKDIPPAVESGIVTNAGAIYHGLDYEGKPSEFAGSAFNLVADTKEEALEFLKKDVYAKSGIWDIDNILIFPYGCAYRKGKDLPK</sequence>
<dbReference type="PANTHER" id="PTHR33606:SF3">
    <property type="entry name" value="PROTEIN YCII"/>
    <property type="match status" value="1"/>
</dbReference>
<organism evidence="1 2">
    <name type="scientific">Komagataella pastoris</name>
    <name type="common">Yeast</name>
    <name type="synonym">Pichia pastoris</name>
    <dbReference type="NCBI Taxonomy" id="4922"/>
    <lineage>
        <taxon>Eukaryota</taxon>
        <taxon>Fungi</taxon>
        <taxon>Dikarya</taxon>
        <taxon>Ascomycota</taxon>
        <taxon>Saccharomycotina</taxon>
        <taxon>Pichiomycetes</taxon>
        <taxon>Pichiales</taxon>
        <taxon>Pichiaceae</taxon>
        <taxon>Komagataella</taxon>
    </lineage>
</organism>
<name>A0A1B2J814_PICPA</name>
<protein>
    <submittedName>
        <fullName evidence="1">BA75_00097T0</fullName>
    </submittedName>
</protein>
<dbReference type="InterPro" id="IPR051807">
    <property type="entry name" value="Sec-metab_biosynth-assoc"/>
</dbReference>
<evidence type="ECO:0000313" key="2">
    <source>
        <dbReference type="Proteomes" id="UP000094565"/>
    </source>
</evidence>
<proteinExistence type="predicted"/>
<gene>
    <name evidence="1" type="ORF">ATY40_BA7500097</name>
</gene>
<dbReference type="PANTHER" id="PTHR33606">
    <property type="entry name" value="PROTEIN YCII"/>
    <property type="match status" value="1"/>
</dbReference>
<keyword evidence="2" id="KW-1185">Reference proteome</keyword>
<reference evidence="1 2" key="1">
    <citation type="submission" date="2016-02" db="EMBL/GenBank/DDBJ databases">
        <title>Comparative genomic and transcriptomic foundation for Pichia pastoris.</title>
        <authorList>
            <person name="Love K.R."/>
            <person name="Shah K.A."/>
            <person name="Whittaker C.A."/>
            <person name="Wu J."/>
            <person name="Bartlett M.C."/>
            <person name="Ma D."/>
            <person name="Leeson R.L."/>
            <person name="Priest M."/>
            <person name="Young S.K."/>
            <person name="Love J.C."/>
        </authorList>
    </citation>
    <scope>NUCLEOTIDE SEQUENCE [LARGE SCALE GENOMIC DNA]</scope>
    <source>
        <strain evidence="1 2">ATCC 28485</strain>
    </source>
</reference>
<dbReference type="Proteomes" id="UP000094565">
    <property type="component" value="Chromosome 1"/>
</dbReference>
<accession>A0A1B2J814</accession>
<dbReference type="InterPro" id="IPR011008">
    <property type="entry name" value="Dimeric_a/b-barrel"/>
</dbReference>
<dbReference type="EMBL" id="CP014584">
    <property type="protein sequence ID" value="ANZ74120.1"/>
    <property type="molecule type" value="Genomic_DNA"/>
</dbReference>
<dbReference type="Gene3D" id="3.30.70.1060">
    <property type="entry name" value="Dimeric alpha+beta barrel"/>
    <property type="match status" value="1"/>
</dbReference>
<dbReference type="OrthoDB" id="5519740at2759"/>